<dbReference type="InterPro" id="IPR002474">
    <property type="entry name" value="CarbamoylP_synth_ssu_N"/>
</dbReference>
<dbReference type="Pfam" id="PF00117">
    <property type="entry name" value="GATase"/>
    <property type="match status" value="1"/>
</dbReference>
<feature type="domain" description="Carbamoyl-phosphate synthase small subunit N-terminal" evidence="12">
    <location>
        <begin position="11"/>
        <end position="141"/>
    </location>
</feature>
<dbReference type="Gene3D" id="3.50.30.20">
    <property type="entry name" value="Carbamoyl-phosphate synthase small subunit, N-terminal domain"/>
    <property type="match status" value="1"/>
</dbReference>
<dbReference type="PANTHER" id="PTHR43418:SF7">
    <property type="entry name" value="CARBAMOYL-PHOSPHATE SYNTHASE SMALL CHAIN"/>
    <property type="match status" value="1"/>
</dbReference>
<dbReference type="PROSITE" id="PS51273">
    <property type="entry name" value="GATASE_TYPE_1"/>
    <property type="match status" value="1"/>
</dbReference>
<evidence type="ECO:0000313" key="13">
    <source>
        <dbReference type="EMBL" id="OXE49876.1"/>
    </source>
</evidence>
<sequence>MNNKLINDTRPEAALVLADGAVFKGRSIGVPGMTIGEVVFNTAMTGYQEILTDPSYKGQLVTLTYPHIGNVGVNQDDAESRTIFASGLIIRDESSVVSNWRSQRSLGEYLKQHGIVSIADIDTRRLTRILRTKGAQPGCIVAASEGKLTDEELNAARKAAADAPVMNGQDLAKVVTSDYRYQWSEGTWQIDNGWGRPGMRHLDAYPYRVVAWDFGIKENILRLLADRGIKVTVVPAQTTFEEAMALSPDGIFLSNGPGDPAPCEYAIEVAKKAIEAKIPLFGICLGHQILGLACGGDTRKMKFGHHGANHPVVDVKTNKVYITSQNHGFMVDEKTLPANTKVTHKSLFDGSLQGFELTDAPVFCFQGHPEASPGPHDIQDLFDRFLDLIKQAKN</sequence>
<feature type="active site" evidence="11">
    <location>
        <position position="370"/>
    </location>
</feature>
<keyword evidence="8 11" id="KW-0665">Pyrimidine biosynthesis</keyword>
<dbReference type="FunFam" id="3.50.30.20:FF:000001">
    <property type="entry name" value="Carbamoyl-phosphate synthase small chain"/>
    <property type="match status" value="1"/>
</dbReference>
<dbReference type="PRINTS" id="PR00099">
    <property type="entry name" value="CPSGATASE"/>
</dbReference>
<dbReference type="Proteomes" id="UP000214610">
    <property type="component" value="Unassembled WGS sequence"/>
</dbReference>
<dbReference type="GO" id="GO:0004359">
    <property type="term" value="F:glutaminase activity"/>
    <property type="evidence" value="ECO:0007669"/>
    <property type="project" value="RHEA"/>
</dbReference>
<comment type="catalytic activity">
    <reaction evidence="10 11">
        <text>L-glutamine + H2O = L-glutamate + NH4(+)</text>
        <dbReference type="Rhea" id="RHEA:15889"/>
        <dbReference type="ChEBI" id="CHEBI:15377"/>
        <dbReference type="ChEBI" id="CHEBI:28938"/>
        <dbReference type="ChEBI" id="CHEBI:29985"/>
        <dbReference type="ChEBI" id="CHEBI:58359"/>
    </reaction>
</comment>
<protein>
    <recommendedName>
        <fullName evidence="11">Carbamoyl phosphate synthase small chain</fullName>
        <ecNumber evidence="11">6.3.5.5</ecNumber>
    </recommendedName>
    <alternativeName>
        <fullName evidence="11">Carbamoyl phosphate synthetase glutamine chain</fullName>
    </alternativeName>
</protein>
<feature type="binding site" evidence="11">
    <location>
        <position position="55"/>
    </location>
    <ligand>
        <name>L-glutamine</name>
        <dbReference type="ChEBI" id="CHEBI:58359"/>
    </ligand>
</feature>
<dbReference type="HAMAP" id="MF_01209">
    <property type="entry name" value="CPSase_S_chain"/>
    <property type="match status" value="1"/>
</dbReference>
<evidence type="ECO:0000256" key="9">
    <source>
        <dbReference type="ARBA" id="ARBA00048816"/>
    </source>
</evidence>
<dbReference type="GO" id="GO:0006207">
    <property type="term" value="P:'de novo' pyrimidine nucleobase biosynthetic process"/>
    <property type="evidence" value="ECO:0007669"/>
    <property type="project" value="InterPro"/>
</dbReference>
<dbReference type="SUPFAM" id="SSF52021">
    <property type="entry name" value="Carbamoyl phosphate synthetase, small subunit N-terminal domain"/>
    <property type="match status" value="1"/>
</dbReference>
<comment type="pathway">
    <text evidence="2 11">Amino-acid biosynthesis; L-arginine biosynthesis; carbamoyl phosphate from bicarbonate: step 1/1.</text>
</comment>
<name>A0A227KPB0_9BURK</name>
<dbReference type="CDD" id="cd01744">
    <property type="entry name" value="GATase1_CPSase"/>
    <property type="match status" value="1"/>
</dbReference>
<feature type="region of interest" description="CPSase" evidence="11">
    <location>
        <begin position="1"/>
        <end position="207"/>
    </location>
</feature>
<feature type="binding site" evidence="11">
    <location>
        <position position="256"/>
    </location>
    <ligand>
        <name>L-glutamine</name>
        <dbReference type="ChEBI" id="CHEBI:58359"/>
    </ligand>
</feature>
<dbReference type="NCBIfam" id="NF009475">
    <property type="entry name" value="PRK12838.1"/>
    <property type="match status" value="1"/>
</dbReference>
<keyword evidence="6 11" id="KW-0067">ATP-binding</keyword>
<evidence type="ECO:0000313" key="14">
    <source>
        <dbReference type="Proteomes" id="UP000214610"/>
    </source>
</evidence>
<evidence type="ECO:0000256" key="3">
    <source>
        <dbReference type="ARBA" id="ARBA00007800"/>
    </source>
</evidence>
<dbReference type="SUPFAM" id="SSF52317">
    <property type="entry name" value="Class I glutamine amidotransferase-like"/>
    <property type="match status" value="1"/>
</dbReference>
<dbReference type="GO" id="GO:0004088">
    <property type="term" value="F:carbamoyl-phosphate synthase (glutamine-hydrolyzing) activity"/>
    <property type="evidence" value="ECO:0007669"/>
    <property type="project" value="UniProtKB-UniRule"/>
</dbReference>
<comment type="caution">
    <text evidence="13">The sequence shown here is derived from an EMBL/GenBank/DDBJ whole genome shotgun (WGS) entry which is preliminary data.</text>
</comment>
<comment type="subunit">
    <text evidence="11">Composed of two chains; the small (or glutamine) chain promotes the hydrolysis of glutamine to ammonia, which is used by the large (or ammonia) chain to synthesize carbamoyl phosphate. Tetramer of heterodimers (alpha,beta)4.</text>
</comment>
<dbReference type="Gene3D" id="3.40.50.880">
    <property type="match status" value="1"/>
</dbReference>
<dbReference type="InterPro" id="IPR035686">
    <property type="entry name" value="CPSase_GATase1"/>
</dbReference>
<dbReference type="PANTHER" id="PTHR43418">
    <property type="entry name" value="MULTIFUNCTIONAL TRYPTOPHAN BIOSYNTHESIS PROTEIN-RELATED"/>
    <property type="match status" value="1"/>
</dbReference>
<dbReference type="SMART" id="SM01097">
    <property type="entry name" value="CPSase_sm_chain"/>
    <property type="match status" value="1"/>
</dbReference>
<comment type="catalytic activity">
    <reaction evidence="9 11">
        <text>hydrogencarbonate + L-glutamine + 2 ATP + H2O = carbamoyl phosphate + L-glutamate + 2 ADP + phosphate + 2 H(+)</text>
        <dbReference type="Rhea" id="RHEA:18633"/>
        <dbReference type="ChEBI" id="CHEBI:15377"/>
        <dbReference type="ChEBI" id="CHEBI:15378"/>
        <dbReference type="ChEBI" id="CHEBI:17544"/>
        <dbReference type="ChEBI" id="CHEBI:29985"/>
        <dbReference type="ChEBI" id="CHEBI:30616"/>
        <dbReference type="ChEBI" id="CHEBI:43474"/>
        <dbReference type="ChEBI" id="CHEBI:58228"/>
        <dbReference type="ChEBI" id="CHEBI:58359"/>
        <dbReference type="ChEBI" id="CHEBI:456216"/>
        <dbReference type="EC" id="6.3.5.5"/>
    </reaction>
</comment>
<feature type="binding site" evidence="11">
    <location>
        <position position="285"/>
    </location>
    <ligand>
        <name>L-glutamine</name>
        <dbReference type="ChEBI" id="CHEBI:58359"/>
    </ligand>
</feature>
<dbReference type="InterPro" id="IPR029062">
    <property type="entry name" value="Class_I_gatase-like"/>
</dbReference>
<dbReference type="PRINTS" id="PR00096">
    <property type="entry name" value="GATASE"/>
</dbReference>
<dbReference type="GO" id="GO:0005524">
    <property type="term" value="F:ATP binding"/>
    <property type="evidence" value="ECO:0007669"/>
    <property type="project" value="UniProtKB-UniRule"/>
</dbReference>
<evidence type="ECO:0000256" key="5">
    <source>
        <dbReference type="ARBA" id="ARBA00022741"/>
    </source>
</evidence>
<comment type="similarity">
    <text evidence="3 11">Belongs to the CarA family.</text>
</comment>
<comment type="function">
    <text evidence="11">Small subunit of the glutamine-dependent carbamoyl phosphate synthetase (CPSase). CPSase catalyzes the formation of carbamoyl phosphate from the ammonia moiety of glutamine, carbonate, and phosphate donated by ATP, constituting the first step of 2 biosynthetic pathways, one leading to arginine and/or urea and the other to pyrimidine nucleotides. The small subunit (glutamine amidotransferase) binds and cleaves glutamine to supply the large subunit with the substrate ammonia.</text>
</comment>
<keyword evidence="7 11" id="KW-0315">Glutamine amidotransferase</keyword>
<evidence type="ECO:0000259" key="12">
    <source>
        <dbReference type="SMART" id="SM01097"/>
    </source>
</evidence>
<feature type="binding site" evidence="11">
    <location>
        <position position="288"/>
    </location>
    <ligand>
        <name>L-glutamine</name>
        <dbReference type="ChEBI" id="CHEBI:58359"/>
    </ligand>
</feature>
<proteinExistence type="inferred from homology"/>
<organism evidence="13 14">
    <name type="scientific">Turicimonas muris</name>
    <dbReference type="NCBI Taxonomy" id="1796652"/>
    <lineage>
        <taxon>Bacteria</taxon>
        <taxon>Pseudomonadati</taxon>
        <taxon>Pseudomonadota</taxon>
        <taxon>Betaproteobacteria</taxon>
        <taxon>Burkholderiales</taxon>
        <taxon>Sutterellaceae</taxon>
        <taxon>Turicimonas</taxon>
    </lineage>
</organism>
<dbReference type="Pfam" id="PF00988">
    <property type="entry name" value="CPSase_sm_chain"/>
    <property type="match status" value="1"/>
</dbReference>
<gene>
    <name evidence="11" type="primary">carA</name>
    <name evidence="13" type="ORF">ADH67_06825</name>
</gene>
<keyword evidence="14" id="KW-1185">Reference proteome</keyword>
<dbReference type="InterPro" id="IPR050472">
    <property type="entry name" value="Anth_synth/Amidotransfase"/>
</dbReference>
<evidence type="ECO:0000256" key="4">
    <source>
        <dbReference type="ARBA" id="ARBA00022598"/>
    </source>
</evidence>
<evidence type="ECO:0000256" key="2">
    <source>
        <dbReference type="ARBA" id="ARBA00005077"/>
    </source>
</evidence>
<evidence type="ECO:0000256" key="11">
    <source>
        <dbReference type="HAMAP-Rule" id="MF_01209"/>
    </source>
</evidence>
<dbReference type="InterPro" id="IPR006274">
    <property type="entry name" value="CarbamoylP_synth_ssu"/>
</dbReference>
<dbReference type="UniPathway" id="UPA00070">
    <property type="reaction ID" value="UER00115"/>
</dbReference>
<feature type="binding site" evidence="11">
    <location>
        <position position="258"/>
    </location>
    <ligand>
        <name>L-glutamine</name>
        <dbReference type="ChEBI" id="CHEBI:58359"/>
    </ligand>
</feature>
<dbReference type="InterPro" id="IPR036480">
    <property type="entry name" value="CarbP_synth_ssu_N_sf"/>
</dbReference>
<feature type="active site" description="Nucleophile" evidence="11">
    <location>
        <position position="284"/>
    </location>
</feature>
<feature type="active site" evidence="11">
    <location>
        <position position="368"/>
    </location>
</feature>
<dbReference type="EMBL" id="NHMP01000003">
    <property type="protein sequence ID" value="OXE49876.1"/>
    <property type="molecule type" value="Genomic_DNA"/>
</dbReference>
<keyword evidence="4 11" id="KW-0436">Ligase</keyword>
<accession>A0A227KPB0</accession>
<comment type="pathway">
    <text evidence="1 11">Pyrimidine metabolism; UMP biosynthesis via de novo pathway; (S)-dihydroorotate from bicarbonate: step 1/3.</text>
</comment>
<keyword evidence="11" id="KW-0028">Amino-acid biosynthesis</keyword>
<dbReference type="NCBIfam" id="TIGR01368">
    <property type="entry name" value="CPSaseIIsmall"/>
    <property type="match status" value="1"/>
</dbReference>
<dbReference type="AlphaFoldDB" id="A0A227KPB0"/>
<dbReference type="UniPathway" id="UPA00068">
    <property type="reaction ID" value="UER00171"/>
</dbReference>
<dbReference type="GeneID" id="78361738"/>
<dbReference type="EC" id="6.3.5.5" evidence="11"/>
<dbReference type="GO" id="GO:0044205">
    <property type="term" value="P:'de novo' UMP biosynthetic process"/>
    <property type="evidence" value="ECO:0007669"/>
    <property type="project" value="UniProtKB-UniRule"/>
</dbReference>
<keyword evidence="11" id="KW-0055">Arginine biosynthesis</keyword>
<dbReference type="InterPro" id="IPR017926">
    <property type="entry name" value="GATASE"/>
</dbReference>
<evidence type="ECO:0000256" key="1">
    <source>
        <dbReference type="ARBA" id="ARBA00004812"/>
    </source>
</evidence>
<evidence type="ECO:0000256" key="10">
    <source>
        <dbReference type="ARBA" id="ARBA00049285"/>
    </source>
</evidence>
<feature type="binding site" evidence="11">
    <location>
        <position position="326"/>
    </location>
    <ligand>
        <name>L-glutamine</name>
        <dbReference type="ChEBI" id="CHEBI:58359"/>
    </ligand>
</feature>
<dbReference type="GO" id="GO:0006526">
    <property type="term" value="P:L-arginine biosynthetic process"/>
    <property type="evidence" value="ECO:0007669"/>
    <property type="project" value="UniProtKB-UniRule"/>
</dbReference>
<evidence type="ECO:0000256" key="8">
    <source>
        <dbReference type="ARBA" id="ARBA00022975"/>
    </source>
</evidence>
<feature type="binding site" evidence="11">
    <location>
        <position position="328"/>
    </location>
    <ligand>
        <name>L-glutamine</name>
        <dbReference type="ChEBI" id="CHEBI:58359"/>
    </ligand>
</feature>
<keyword evidence="5 11" id="KW-0547">Nucleotide-binding</keyword>
<evidence type="ECO:0000256" key="7">
    <source>
        <dbReference type="ARBA" id="ARBA00022962"/>
    </source>
</evidence>
<feature type="binding site" evidence="11">
    <location>
        <position position="329"/>
    </location>
    <ligand>
        <name>L-glutamine</name>
        <dbReference type="ChEBI" id="CHEBI:58359"/>
    </ligand>
</feature>
<dbReference type="GO" id="GO:0006541">
    <property type="term" value="P:glutamine metabolic process"/>
    <property type="evidence" value="ECO:0007669"/>
    <property type="project" value="InterPro"/>
</dbReference>
<reference evidence="14" key="1">
    <citation type="submission" date="2017-05" db="EMBL/GenBank/DDBJ databases">
        <title>Improved OligoMM genomes.</title>
        <authorList>
            <person name="Garzetti D."/>
        </authorList>
    </citation>
    <scope>NUCLEOTIDE SEQUENCE [LARGE SCALE GENOMIC DNA]</scope>
    <source>
        <strain evidence="14">YL45</strain>
    </source>
</reference>
<dbReference type="RefSeq" id="WP_084081613.1">
    <property type="nucleotide sequence ID" value="NZ_CAJTBZ010000019.1"/>
</dbReference>
<evidence type="ECO:0000256" key="6">
    <source>
        <dbReference type="ARBA" id="ARBA00022840"/>
    </source>
</evidence>